<comment type="caution">
    <text evidence="1">The sequence shown here is derived from an EMBL/GenBank/DDBJ whole genome shotgun (WGS) entry which is preliminary data.</text>
</comment>
<evidence type="ECO:0000313" key="1">
    <source>
        <dbReference type="EMBL" id="TKD09153.1"/>
    </source>
</evidence>
<proteinExistence type="predicted"/>
<name>A0A4U1JFF8_9BACT</name>
<gene>
    <name evidence="1" type="ORF">E8A74_12770</name>
</gene>
<dbReference type="EMBL" id="SSMQ01000011">
    <property type="protein sequence ID" value="TKD09153.1"/>
    <property type="molecule type" value="Genomic_DNA"/>
</dbReference>
<reference evidence="1 2" key="1">
    <citation type="submission" date="2019-04" db="EMBL/GenBank/DDBJ databases">
        <authorList>
            <person name="Li Y."/>
            <person name="Wang J."/>
        </authorList>
    </citation>
    <scope>NUCLEOTIDE SEQUENCE [LARGE SCALE GENOMIC DNA]</scope>
    <source>
        <strain evidence="1 2">DSM 14668</strain>
    </source>
</reference>
<dbReference type="Proteomes" id="UP000309215">
    <property type="component" value="Unassembled WGS sequence"/>
</dbReference>
<sequence>MHDHDDGPLATVRPQFARLYGLLARHLPSHLHTGAALASEPNFWEAFKIILSDAKDLARVRVARAGRAEVWVGFYADKPDADCCVEIVQLKERGEFGIQVARWGLRTLDELLAMAPREVEVFFAPVR</sequence>
<organism evidence="1 2">
    <name type="scientific">Polyangium fumosum</name>
    <dbReference type="NCBI Taxonomy" id="889272"/>
    <lineage>
        <taxon>Bacteria</taxon>
        <taxon>Pseudomonadati</taxon>
        <taxon>Myxococcota</taxon>
        <taxon>Polyangia</taxon>
        <taxon>Polyangiales</taxon>
        <taxon>Polyangiaceae</taxon>
        <taxon>Polyangium</taxon>
    </lineage>
</organism>
<protein>
    <submittedName>
        <fullName evidence="1">Uncharacterized protein</fullName>
    </submittedName>
</protein>
<dbReference type="AlphaFoldDB" id="A0A4U1JFF8"/>
<accession>A0A4U1JFF8</accession>
<dbReference type="RefSeq" id="WP_136929262.1">
    <property type="nucleotide sequence ID" value="NZ_SSMQ01000011.1"/>
</dbReference>
<keyword evidence="2" id="KW-1185">Reference proteome</keyword>
<evidence type="ECO:0000313" key="2">
    <source>
        <dbReference type="Proteomes" id="UP000309215"/>
    </source>
</evidence>